<keyword evidence="3" id="KW-1185">Reference proteome</keyword>
<name>A0ABZ0VE17_9MICO</name>
<dbReference type="RefSeq" id="WP_322411972.1">
    <property type="nucleotide sequence ID" value="NZ_CP139779.1"/>
</dbReference>
<feature type="transmembrane region" description="Helical" evidence="1">
    <location>
        <begin position="27"/>
        <end position="48"/>
    </location>
</feature>
<keyword evidence="1" id="KW-0812">Transmembrane</keyword>
<organism evidence="2 3">
    <name type="scientific">Microbacterium invictum</name>
    <dbReference type="NCBI Taxonomy" id="515415"/>
    <lineage>
        <taxon>Bacteria</taxon>
        <taxon>Bacillati</taxon>
        <taxon>Actinomycetota</taxon>
        <taxon>Actinomycetes</taxon>
        <taxon>Micrococcales</taxon>
        <taxon>Microbacteriaceae</taxon>
        <taxon>Microbacterium</taxon>
    </lineage>
</organism>
<protein>
    <submittedName>
        <fullName evidence="2">TadE family protein</fullName>
    </submittedName>
</protein>
<sequence length="159" mass="16471">MRPWSRSTERTTAADDPDDRGSAALEFIVVGLLLLVPLVYVVVSLGLIQGQALGAEAGARHVARAVAGASDAADADRRAEAVIASITEEYGLDPDRIDLSLACAPAGAACPRAGATLLVRVRSTVSLPLVPPVFGLDRIAAVPVEATAAERVSRFWEGG</sequence>
<evidence type="ECO:0000313" key="3">
    <source>
        <dbReference type="Proteomes" id="UP001324533"/>
    </source>
</evidence>
<dbReference type="Proteomes" id="UP001324533">
    <property type="component" value="Chromosome"/>
</dbReference>
<evidence type="ECO:0000313" key="2">
    <source>
        <dbReference type="EMBL" id="WQB71858.1"/>
    </source>
</evidence>
<keyword evidence="1" id="KW-0472">Membrane</keyword>
<keyword evidence="1" id="KW-1133">Transmembrane helix</keyword>
<gene>
    <name evidence="2" type="ORF">T9R20_07895</name>
</gene>
<proteinExistence type="predicted"/>
<accession>A0ABZ0VE17</accession>
<evidence type="ECO:0000256" key="1">
    <source>
        <dbReference type="SAM" id="Phobius"/>
    </source>
</evidence>
<reference evidence="2 3" key="1">
    <citation type="submission" date="2023-06" db="EMBL/GenBank/DDBJ databases">
        <title>Rock-solubilizing bacteria, Microbacterium invictum, promotes re-establishment of vegetation in rocky wasteland by accelerating rock bio-weathering and reshaping soil bacterial community.</title>
        <authorList>
            <person name="Liu C."/>
        </authorList>
    </citation>
    <scope>NUCLEOTIDE SEQUENCE [LARGE SCALE GENOMIC DNA]</scope>
    <source>
        <strain evidence="2 3">X-18</strain>
    </source>
</reference>
<dbReference type="EMBL" id="CP139779">
    <property type="protein sequence ID" value="WQB71858.1"/>
    <property type="molecule type" value="Genomic_DNA"/>
</dbReference>